<evidence type="ECO:0000256" key="1">
    <source>
        <dbReference type="ARBA" id="ARBA00001947"/>
    </source>
</evidence>
<dbReference type="CDD" id="cd06160">
    <property type="entry name" value="S2P-M50_like_2"/>
    <property type="match status" value="1"/>
</dbReference>
<feature type="transmembrane region" description="Helical" evidence="10">
    <location>
        <begin position="138"/>
        <end position="158"/>
    </location>
</feature>
<feature type="transmembrane region" description="Helical" evidence="10">
    <location>
        <begin position="42"/>
        <end position="62"/>
    </location>
</feature>
<feature type="domain" description="Peptidase M50" evidence="11">
    <location>
        <begin position="44"/>
        <end position="204"/>
    </location>
</feature>
<feature type="transmembrane region" description="Helical" evidence="10">
    <location>
        <begin position="232"/>
        <end position="250"/>
    </location>
</feature>
<evidence type="ECO:0000256" key="7">
    <source>
        <dbReference type="ARBA" id="ARBA00022946"/>
    </source>
</evidence>
<keyword evidence="8 10" id="KW-1133">Transmembrane helix</keyword>
<evidence type="ECO:0000256" key="10">
    <source>
        <dbReference type="SAM" id="Phobius"/>
    </source>
</evidence>
<comment type="caution">
    <text evidence="12">The sequence shown here is derived from an EMBL/GenBank/DDBJ whole genome shotgun (WGS) entry which is preliminary data.</text>
</comment>
<evidence type="ECO:0000256" key="6">
    <source>
        <dbReference type="ARBA" id="ARBA00022801"/>
    </source>
</evidence>
<keyword evidence="9 10" id="KW-0472">Membrane</keyword>
<keyword evidence="7" id="KW-0809">Transit peptide</keyword>
<dbReference type="GO" id="GO:0016020">
    <property type="term" value="C:membrane"/>
    <property type="evidence" value="ECO:0007669"/>
    <property type="project" value="UniProtKB-SubCell"/>
</dbReference>
<feature type="transmembrane region" description="Helical" evidence="10">
    <location>
        <begin position="206"/>
        <end position="226"/>
    </location>
</feature>
<accession>A0A953JD92</accession>
<reference evidence="12" key="2">
    <citation type="submission" date="2021-08" db="EMBL/GenBank/DDBJ databases">
        <authorList>
            <person name="Dalcin Martins P."/>
        </authorList>
    </citation>
    <scope>NUCLEOTIDE SEQUENCE</scope>
    <source>
        <strain evidence="12">MAG_39</strain>
    </source>
</reference>
<organism evidence="12 13">
    <name type="scientific">Candidatus Nitrobium versatile</name>
    <dbReference type="NCBI Taxonomy" id="2884831"/>
    <lineage>
        <taxon>Bacteria</taxon>
        <taxon>Pseudomonadati</taxon>
        <taxon>Nitrospirota</taxon>
        <taxon>Nitrospiria</taxon>
        <taxon>Nitrospirales</taxon>
        <taxon>Nitrospiraceae</taxon>
        <taxon>Candidatus Nitrobium</taxon>
    </lineage>
</organism>
<sequence>MKRVPVLHIVLFLATFATTLAAGALQKGINIFREPGRLPEGLPFAGTLMTILLFHEVSHYIASKRHHTYATLPYFIPAPSLIGTFGAFIKMKSPIMTRNALVDIGASGPVAGFIISVIASAVGLSMSEVVPLTKGEGALSLGDSLLFTALSRVIVGTPPVDADILLHPVAFAGWIGLFVTALNLIPIGQLDGGHIAYAILGEKHRYLSIALVGVLALLGISAVVGGSGWEGWLLWAVLMPVLGIKHPPVLYREVPLDPRRRVVGFLALLIFIVTFIPAPFKIQL</sequence>
<feature type="transmembrane region" description="Helical" evidence="10">
    <location>
        <begin position="69"/>
        <end position="89"/>
    </location>
</feature>
<evidence type="ECO:0000256" key="3">
    <source>
        <dbReference type="ARBA" id="ARBA00007931"/>
    </source>
</evidence>
<evidence type="ECO:0000256" key="5">
    <source>
        <dbReference type="ARBA" id="ARBA00022692"/>
    </source>
</evidence>
<comment type="cofactor">
    <cofactor evidence="1">
        <name>Zn(2+)</name>
        <dbReference type="ChEBI" id="CHEBI:29105"/>
    </cofactor>
</comment>
<evidence type="ECO:0000313" key="12">
    <source>
        <dbReference type="EMBL" id="MBZ0156460.1"/>
    </source>
</evidence>
<gene>
    <name evidence="12" type="ORF">K8I29_09670</name>
</gene>
<comment type="similarity">
    <text evidence="3">Belongs to the peptidase M50B family.</text>
</comment>
<name>A0A953JD92_9BACT</name>
<evidence type="ECO:0000256" key="4">
    <source>
        <dbReference type="ARBA" id="ARBA00022670"/>
    </source>
</evidence>
<dbReference type="InterPro" id="IPR008915">
    <property type="entry name" value="Peptidase_M50"/>
</dbReference>
<feature type="transmembrane region" description="Helical" evidence="10">
    <location>
        <begin position="109"/>
        <end position="126"/>
    </location>
</feature>
<evidence type="ECO:0000259" key="11">
    <source>
        <dbReference type="Pfam" id="PF02163"/>
    </source>
</evidence>
<dbReference type="PANTHER" id="PTHR31412">
    <property type="entry name" value="ZINC METALLOPROTEASE EGY1"/>
    <property type="match status" value="1"/>
</dbReference>
<dbReference type="PANTHER" id="PTHR31412:SF0">
    <property type="entry name" value="ZINC METALLOPROTEASE EGY1, CHLOROPLASTIC-RELATED"/>
    <property type="match status" value="1"/>
</dbReference>
<protein>
    <submittedName>
        <fullName evidence="12">Site-2 protease family protein</fullName>
    </submittedName>
</protein>
<evidence type="ECO:0000313" key="13">
    <source>
        <dbReference type="Proteomes" id="UP000705867"/>
    </source>
</evidence>
<dbReference type="GO" id="GO:0008233">
    <property type="term" value="F:peptidase activity"/>
    <property type="evidence" value="ECO:0007669"/>
    <property type="project" value="UniProtKB-KW"/>
</dbReference>
<keyword evidence="4 12" id="KW-0645">Protease</keyword>
<evidence type="ECO:0000256" key="8">
    <source>
        <dbReference type="ARBA" id="ARBA00022989"/>
    </source>
</evidence>
<comment type="subcellular location">
    <subcellularLocation>
        <location evidence="2">Membrane</location>
        <topology evidence="2">Multi-pass membrane protein</topology>
    </subcellularLocation>
</comment>
<dbReference type="InterPro" id="IPR044838">
    <property type="entry name" value="EGY1-like"/>
</dbReference>
<keyword evidence="6" id="KW-0378">Hydrolase</keyword>
<reference evidence="12" key="1">
    <citation type="journal article" date="2021" name="bioRxiv">
        <title>Unraveling nitrogen, sulfur and carbon metabolic pathways and microbial community transcriptional responses to substrate deprivation and toxicity stresses in a bioreactor mimicking anoxic brackish coastal sediment conditions.</title>
        <authorList>
            <person name="Martins P.D."/>
            <person name="Echeveste M.J."/>
            <person name="Arshad A."/>
            <person name="Kurth J."/>
            <person name="Ouboter H."/>
            <person name="Jetten M.S.M."/>
            <person name="Welte C.U."/>
        </authorList>
    </citation>
    <scope>NUCLEOTIDE SEQUENCE</scope>
    <source>
        <strain evidence="12">MAG_39</strain>
    </source>
</reference>
<dbReference type="EMBL" id="JAIOIV010000076">
    <property type="protein sequence ID" value="MBZ0156460.1"/>
    <property type="molecule type" value="Genomic_DNA"/>
</dbReference>
<evidence type="ECO:0000256" key="2">
    <source>
        <dbReference type="ARBA" id="ARBA00004141"/>
    </source>
</evidence>
<feature type="transmembrane region" description="Helical" evidence="10">
    <location>
        <begin position="262"/>
        <end position="280"/>
    </location>
</feature>
<dbReference type="Proteomes" id="UP000705867">
    <property type="component" value="Unassembled WGS sequence"/>
</dbReference>
<keyword evidence="5 10" id="KW-0812">Transmembrane</keyword>
<dbReference type="GO" id="GO:0006508">
    <property type="term" value="P:proteolysis"/>
    <property type="evidence" value="ECO:0007669"/>
    <property type="project" value="UniProtKB-KW"/>
</dbReference>
<dbReference type="Pfam" id="PF02163">
    <property type="entry name" value="Peptidase_M50"/>
    <property type="match status" value="1"/>
</dbReference>
<evidence type="ECO:0000256" key="9">
    <source>
        <dbReference type="ARBA" id="ARBA00023136"/>
    </source>
</evidence>
<feature type="transmembrane region" description="Helical" evidence="10">
    <location>
        <begin position="164"/>
        <end position="185"/>
    </location>
</feature>
<proteinExistence type="inferred from homology"/>
<dbReference type="AlphaFoldDB" id="A0A953JD92"/>